<organism evidence="2 3">
    <name type="scientific">Anaerotruncus colihominis</name>
    <dbReference type="NCBI Taxonomy" id="169435"/>
    <lineage>
        <taxon>Bacteria</taxon>
        <taxon>Bacillati</taxon>
        <taxon>Bacillota</taxon>
        <taxon>Clostridia</taxon>
        <taxon>Eubacteriales</taxon>
        <taxon>Oscillospiraceae</taxon>
        <taxon>Anaerotruncus</taxon>
    </lineage>
</organism>
<dbReference type="PROSITE" id="PS50943">
    <property type="entry name" value="HTH_CROC1"/>
    <property type="match status" value="1"/>
</dbReference>
<dbReference type="InterPro" id="IPR010982">
    <property type="entry name" value="Lambda_DNA-bd_dom_sf"/>
</dbReference>
<dbReference type="GO" id="GO:0003677">
    <property type="term" value="F:DNA binding"/>
    <property type="evidence" value="ECO:0007669"/>
    <property type="project" value="InterPro"/>
</dbReference>
<comment type="caution">
    <text evidence="2">The sequence shown here is derived from an EMBL/GenBank/DDBJ whole genome shotgun (WGS) entry which is preliminary data.</text>
</comment>
<dbReference type="Pfam" id="PF01381">
    <property type="entry name" value="HTH_3"/>
    <property type="match status" value="1"/>
</dbReference>
<feature type="domain" description="HTH cro/C1-type" evidence="1">
    <location>
        <begin position="152"/>
        <end position="209"/>
    </location>
</feature>
<evidence type="ECO:0000313" key="2">
    <source>
        <dbReference type="EMBL" id="NBH61240.1"/>
    </source>
</evidence>
<proteinExistence type="predicted"/>
<dbReference type="CDD" id="cd00093">
    <property type="entry name" value="HTH_XRE"/>
    <property type="match status" value="1"/>
</dbReference>
<dbReference type="InterPro" id="IPR001387">
    <property type="entry name" value="Cro/C1-type_HTH"/>
</dbReference>
<dbReference type="AlphaFoldDB" id="A0A845QGQ9"/>
<sequence length="218" mass="24558">MIHAYTEQYLHDAMINLGEAFDYAVNACKMKADAFMELFIASGYADKFGKGNPKVISGFSGTELVMEVCLKSGIAINFPEAQIEYAASAEYWSGWILAFYQWYTDQSFKDIHANISMIEVLKMYSTHHEAAEEKFLYTVNAILRRKKQTTKLQAQRKTCGYSQRELAEKSDVNLRTLQQYELGTKEIGKASVRAVASLANALGCRVEDLLETVAISEE</sequence>
<evidence type="ECO:0000259" key="1">
    <source>
        <dbReference type="PROSITE" id="PS50943"/>
    </source>
</evidence>
<dbReference type="SMART" id="SM00530">
    <property type="entry name" value="HTH_XRE"/>
    <property type="match status" value="1"/>
</dbReference>
<dbReference type="Proteomes" id="UP000446866">
    <property type="component" value="Unassembled WGS sequence"/>
</dbReference>
<reference evidence="2 3" key="1">
    <citation type="submission" date="2018-08" db="EMBL/GenBank/DDBJ databases">
        <title>Murine metabolic-syndrome-specific gut microbial biobank.</title>
        <authorList>
            <person name="Liu C."/>
        </authorList>
    </citation>
    <scope>NUCLEOTIDE SEQUENCE [LARGE SCALE GENOMIC DNA]</scope>
    <source>
        <strain evidence="2 3">28</strain>
    </source>
</reference>
<protein>
    <submittedName>
        <fullName evidence="2">XRE family transcriptional regulator</fullName>
    </submittedName>
</protein>
<dbReference type="Gene3D" id="1.10.260.40">
    <property type="entry name" value="lambda repressor-like DNA-binding domains"/>
    <property type="match status" value="1"/>
</dbReference>
<dbReference type="SUPFAM" id="SSF47413">
    <property type="entry name" value="lambda repressor-like DNA-binding domains"/>
    <property type="match status" value="1"/>
</dbReference>
<gene>
    <name evidence="2" type="ORF">D0435_06195</name>
</gene>
<evidence type="ECO:0000313" key="3">
    <source>
        <dbReference type="Proteomes" id="UP000446866"/>
    </source>
</evidence>
<name>A0A845QGQ9_9FIRM</name>
<keyword evidence="3" id="KW-1185">Reference proteome</keyword>
<accession>A0A845QGQ9</accession>
<dbReference type="EMBL" id="QXWK01000010">
    <property type="protein sequence ID" value="NBH61240.1"/>
    <property type="molecule type" value="Genomic_DNA"/>
</dbReference>